<dbReference type="Gene3D" id="1.10.1670.40">
    <property type="match status" value="1"/>
</dbReference>
<accession>A0ABV2BVZ8</accession>
<comment type="caution">
    <text evidence="1">The sequence shown here is derived from an EMBL/GenBank/DDBJ whole genome shotgun (WGS) entry which is preliminary data.</text>
</comment>
<dbReference type="Gene3D" id="1.10.340.30">
    <property type="entry name" value="Hypothetical protein, domain 2"/>
    <property type="match status" value="1"/>
</dbReference>
<proteinExistence type="predicted"/>
<name>A0ABV2BVZ8_9GAMM</name>
<dbReference type="SUPFAM" id="SSF48150">
    <property type="entry name" value="DNA-glycosylase"/>
    <property type="match status" value="1"/>
</dbReference>
<dbReference type="EMBL" id="JBEVCJ010000017">
    <property type="protein sequence ID" value="MET1256122.1"/>
    <property type="molecule type" value="Genomic_DNA"/>
</dbReference>
<gene>
    <name evidence="1" type="ORF">ABVT43_13360</name>
</gene>
<protein>
    <submittedName>
        <fullName evidence="1">DNA-3-methyladenine glycosylase</fullName>
    </submittedName>
</protein>
<evidence type="ECO:0000313" key="2">
    <source>
        <dbReference type="Proteomes" id="UP001548189"/>
    </source>
</evidence>
<dbReference type="CDD" id="cd00056">
    <property type="entry name" value="ENDO3c"/>
    <property type="match status" value="1"/>
</dbReference>
<dbReference type="SMART" id="SM00478">
    <property type="entry name" value="ENDO3c"/>
    <property type="match status" value="1"/>
</dbReference>
<dbReference type="Pfam" id="PF00730">
    <property type="entry name" value="HhH-GPD"/>
    <property type="match status" value="1"/>
</dbReference>
<dbReference type="InterPro" id="IPR011257">
    <property type="entry name" value="DNA_glycosylase"/>
</dbReference>
<dbReference type="PANTHER" id="PTHR43003:SF5">
    <property type="entry name" value="DNA-3-METHYLADENINE GLYCOSYLASE"/>
    <property type="match status" value="1"/>
</dbReference>
<dbReference type="InterPro" id="IPR003265">
    <property type="entry name" value="HhH-GPD_domain"/>
</dbReference>
<organism evidence="1 2">
    <name type="scientific">Aliikangiella maris</name>
    <dbReference type="NCBI Taxonomy" id="3162458"/>
    <lineage>
        <taxon>Bacteria</taxon>
        <taxon>Pseudomonadati</taxon>
        <taxon>Pseudomonadota</taxon>
        <taxon>Gammaproteobacteria</taxon>
        <taxon>Oceanospirillales</taxon>
        <taxon>Pleioneaceae</taxon>
        <taxon>Aliikangiella</taxon>
    </lineage>
</organism>
<dbReference type="PANTHER" id="PTHR43003">
    <property type="entry name" value="DNA-3-METHYLADENINE GLYCOSYLASE"/>
    <property type="match status" value="1"/>
</dbReference>
<keyword evidence="2" id="KW-1185">Reference proteome</keyword>
<dbReference type="Proteomes" id="UP001548189">
    <property type="component" value="Unassembled WGS sequence"/>
</dbReference>
<sequence length="201" mass="22872">MKMTPYALNKARKALLACEFLGPTVKQHGKCLIKLNDVDPFDTLIVSIISQQLSVKAADTIEQRVRALVGKRFVPGKLLNYAHQQLRDCGLSNRKVEYIQGIAQAVKSRQLNFKALENASDQEVIEQLTALRGVGQWTAEMFMIFSLHRMDIFSPLDVGLQRGMKILFGDQAENLSAMETLAERWQPYRSVASWYLWRIVD</sequence>
<reference evidence="1 2" key="1">
    <citation type="submission" date="2024-06" db="EMBL/GenBank/DDBJ databases">
        <authorList>
            <person name="Li F."/>
        </authorList>
    </citation>
    <scope>NUCLEOTIDE SEQUENCE [LARGE SCALE GENOMIC DNA]</scope>
    <source>
        <strain evidence="1 2">GXAS 311</strain>
    </source>
</reference>
<evidence type="ECO:0000313" key="1">
    <source>
        <dbReference type="EMBL" id="MET1256122.1"/>
    </source>
</evidence>
<dbReference type="InterPro" id="IPR051912">
    <property type="entry name" value="Alkylbase_DNA_Glycosylase/TA"/>
</dbReference>